<keyword evidence="10" id="KW-0804">Transcription</keyword>
<comment type="similarity">
    <text evidence="3 14">Belongs to the RNA polymerase beta chain family.</text>
</comment>
<keyword evidence="9" id="KW-0548">Nucleotidyltransferase</keyword>
<dbReference type="Pfam" id="PF04561">
    <property type="entry name" value="RNA_pol_Rpb2_2"/>
    <property type="match status" value="1"/>
</dbReference>
<dbReference type="Gene3D" id="3.90.1100.10">
    <property type="match status" value="1"/>
</dbReference>
<gene>
    <name evidence="18" type="primary">rpoBa</name>
</gene>
<evidence type="ECO:0000256" key="14">
    <source>
        <dbReference type="RuleBase" id="RU000434"/>
    </source>
</evidence>
<sequence length="793" mass="90484">MEVFFYPNFYQLTPPEYTPSQAIIKSKSYTSKLYIPVQLTQHYKTDINTIPAASAQQKLEPFAKIKKAQQQEVKLVSKTTKHNRAVEQFHAFKKKQWAVKPYLKQVQTSQILKTTKYSLFNKVNITIKLKWVYVGDIPLMTKRGHFILNGCARVIINQMIRSPGIYYQKKIYENFSNKWSEKPENSFLRYYADLICNRGTWLRIEMDKYNKIWAQMKRVPKIPMMWFLIAVGLTDKMVLKSIMDSQILLYNLEEDPLNPNKKILPYVKTPPAAWTKIYNLVFSKKKNLSLLRSSRKKKTPLTKVQTSISLPVASQLLKNTFKQEPSAAAAAEIKKLQQQQDIGKKQQELNNIIEVKAEQGRNWIFNRFMNPRTYDLGKVGRVNFNNKLKLTIPLHVTTLTPQDFLAATNHLILVSKGLRELDDIDHLKYRRVRTSGELIQTQIGIGLVRLEKTIREKMLFPAAAQQREPMLVSTTQHSNNDLTKSSTKKEPAAAAHQQERTARSKIQYPSQKIKKPVYSQLSQNNYTGFWPININTIVNTKPFNGALREFFGTNPLSQFMDQINPLAELTHKRRLSSMGPGGVTRDSATLAIRGIHPSHYGRICPVETPEGKNTGLVNSLTAYARVNGDGYIETPFYRVYKGQVQKKTGLYFFSAKQEETIKLAAADLYTSDISFLPNASIPVRIIEDFTKTGRNDIEYVGVAAIQMISIATSLIPFFEHDDANRALMGSNMQRQAVSILKPQRPIVGTGLEARAVSDSGHVVTAKYSGLVTYMSSKKILIYTWGDFYAPEKP</sequence>
<proteinExistence type="inferred from homology"/>
<dbReference type="GO" id="GO:0003899">
    <property type="term" value="F:DNA-directed RNA polymerase activity"/>
    <property type="evidence" value="ECO:0007669"/>
    <property type="project" value="UniProtKB-EC"/>
</dbReference>
<keyword evidence="5" id="KW-0240">DNA-directed RNA polymerase</keyword>
<dbReference type="InterPro" id="IPR007645">
    <property type="entry name" value="RNA_pol_Rpb2_3"/>
</dbReference>
<evidence type="ECO:0000256" key="2">
    <source>
        <dbReference type="ARBA" id="ARBA00004229"/>
    </source>
</evidence>
<accession>A0A6C0RUP0</accession>
<feature type="domain" description="RNA polymerase Rpb2" evidence="17">
    <location>
        <begin position="558"/>
        <end position="626"/>
    </location>
</feature>
<dbReference type="EMBL" id="MH511697">
    <property type="protein sequence ID" value="QIA46777.1"/>
    <property type="molecule type" value="Genomic_DNA"/>
</dbReference>
<name>A0A6C0RUP0_PANMO</name>
<evidence type="ECO:0000256" key="10">
    <source>
        <dbReference type="ARBA" id="ARBA00023163"/>
    </source>
</evidence>
<dbReference type="SUPFAM" id="SSF64484">
    <property type="entry name" value="beta and beta-prime subunits of DNA dependent RNA-polymerase"/>
    <property type="match status" value="1"/>
</dbReference>
<evidence type="ECO:0000256" key="7">
    <source>
        <dbReference type="ARBA" id="ARBA00022640"/>
    </source>
</evidence>
<feature type="region of interest" description="Disordered" evidence="15">
    <location>
        <begin position="469"/>
        <end position="507"/>
    </location>
</feature>
<evidence type="ECO:0000256" key="5">
    <source>
        <dbReference type="ARBA" id="ARBA00022478"/>
    </source>
</evidence>
<dbReference type="PANTHER" id="PTHR20856">
    <property type="entry name" value="DNA-DIRECTED RNA POLYMERASE I SUBUNIT 2"/>
    <property type="match status" value="1"/>
</dbReference>
<dbReference type="InterPro" id="IPR007642">
    <property type="entry name" value="RNA_pol_Rpb2_2"/>
</dbReference>
<evidence type="ECO:0000256" key="9">
    <source>
        <dbReference type="ARBA" id="ARBA00022695"/>
    </source>
</evidence>
<evidence type="ECO:0000256" key="8">
    <source>
        <dbReference type="ARBA" id="ARBA00022679"/>
    </source>
</evidence>
<evidence type="ECO:0000256" key="13">
    <source>
        <dbReference type="ARBA" id="ARBA00048552"/>
    </source>
</evidence>
<evidence type="ECO:0000256" key="11">
    <source>
        <dbReference type="ARBA" id="ARBA00026088"/>
    </source>
</evidence>
<evidence type="ECO:0000256" key="6">
    <source>
        <dbReference type="ARBA" id="ARBA00022528"/>
    </source>
</evidence>
<dbReference type="GO" id="GO:0006351">
    <property type="term" value="P:DNA-templated transcription"/>
    <property type="evidence" value="ECO:0007669"/>
    <property type="project" value="InterPro"/>
</dbReference>
<dbReference type="GO" id="GO:0003677">
    <property type="term" value="F:DNA binding"/>
    <property type="evidence" value="ECO:0007669"/>
    <property type="project" value="InterPro"/>
</dbReference>
<comment type="catalytic activity">
    <reaction evidence="13">
        <text>RNA(n) + a ribonucleoside 5'-triphosphate = RNA(n+1) + diphosphate</text>
        <dbReference type="Rhea" id="RHEA:21248"/>
        <dbReference type="Rhea" id="RHEA-COMP:14527"/>
        <dbReference type="Rhea" id="RHEA-COMP:17342"/>
        <dbReference type="ChEBI" id="CHEBI:33019"/>
        <dbReference type="ChEBI" id="CHEBI:61557"/>
        <dbReference type="ChEBI" id="CHEBI:140395"/>
        <dbReference type="EC" id="2.7.7.6"/>
    </reaction>
</comment>
<dbReference type="GO" id="GO:0000428">
    <property type="term" value="C:DNA-directed RNA polymerase complex"/>
    <property type="evidence" value="ECO:0007669"/>
    <property type="project" value="UniProtKB-KW"/>
</dbReference>
<comment type="subunit">
    <text evidence="11">In plastids the minimal PEP RNA polymerase catalytic core is composed of four subunits: alpha, beta, beta', and beta''. When a (nuclear-encoded) sigma factor is associated with the core the holoenzyme is formed, which can initiate transcription.</text>
</comment>
<dbReference type="InterPro" id="IPR037033">
    <property type="entry name" value="DNA-dir_RNAP_su2_hyb_sf"/>
</dbReference>
<dbReference type="GO" id="GO:0009507">
    <property type="term" value="C:chloroplast"/>
    <property type="evidence" value="ECO:0007669"/>
    <property type="project" value="UniProtKB-SubCell"/>
</dbReference>
<comment type="subcellular location">
    <subcellularLocation>
        <location evidence="2">Plastid</location>
        <location evidence="2">Chloroplast</location>
    </subcellularLocation>
</comment>
<comment type="function">
    <text evidence="1">DNA-dependent RNA polymerase catalyzes the transcription of DNA into RNA using the four ribonucleoside triphosphates as substrates.</text>
</comment>
<feature type="domain" description="RNA polymerase Rpb2" evidence="16">
    <location>
        <begin position="269"/>
        <end position="433"/>
    </location>
</feature>
<protein>
    <recommendedName>
        <fullName evidence="4">DNA-directed RNA polymerase</fullName>
        <ecNumber evidence="4">2.7.7.6</ecNumber>
    </recommendedName>
    <alternativeName>
        <fullName evidence="12">PEP</fullName>
    </alternativeName>
</protein>
<evidence type="ECO:0000256" key="1">
    <source>
        <dbReference type="ARBA" id="ARBA00004026"/>
    </source>
</evidence>
<dbReference type="InterPro" id="IPR015712">
    <property type="entry name" value="DNA-dir_RNA_pol_su2"/>
</dbReference>
<evidence type="ECO:0000259" key="16">
    <source>
        <dbReference type="Pfam" id="PF04561"/>
    </source>
</evidence>
<keyword evidence="8" id="KW-0808">Transferase</keyword>
<dbReference type="AlphaFoldDB" id="A0A6C0RUP0"/>
<keyword evidence="6" id="KW-0150">Chloroplast</keyword>
<feature type="compositionally biased region" description="Polar residues" evidence="15">
    <location>
        <begin position="472"/>
        <end position="485"/>
    </location>
</feature>
<dbReference type="Gene3D" id="2.40.270.10">
    <property type="entry name" value="DNA-directed RNA polymerase, subunit 2, domain 6"/>
    <property type="match status" value="1"/>
</dbReference>
<reference evidence="18" key="1">
    <citation type="journal article" date="2019" name="Front. Microbiol.">
        <title>Evolutionary Analysis of Unicellular Species in Chlamydomonadales Through Chloroplast Genome Comparison With the Colonial Volvocine Algae.</title>
        <authorList>
            <person name="Hu Y."/>
            <person name="Xing W."/>
            <person name="Song H."/>
            <person name="Zhu H."/>
            <person name="Liu G."/>
            <person name="Hu Z."/>
        </authorList>
    </citation>
    <scope>NUCLEOTIDE SEQUENCE</scope>
    <source>
        <strain evidence="18">137pm</strain>
    </source>
</reference>
<geneLocation type="plastid" evidence="18"/>
<evidence type="ECO:0000256" key="15">
    <source>
        <dbReference type="SAM" id="MobiDB-lite"/>
    </source>
</evidence>
<evidence type="ECO:0000256" key="12">
    <source>
        <dbReference type="ARBA" id="ARBA00032782"/>
    </source>
</evidence>
<dbReference type="Gene3D" id="3.90.1110.10">
    <property type="entry name" value="RNA polymerase Rpb2, domain 2"/>
    <property type="match status" value="1"/>
</dbReference>
<evidence type="ECO:0000256" key="3">
    <source>
        <dbReference type="ARBA" id="ARBA00006835"/>
    </source>
</evidence>
<evidence type="ECO:0000256" key="4">
    <source>
        <dbReference type="ARBA" id="ARBA00012418"/>
    </source>
</evidence>
<dbReference type="Pfam" id="PF04565">
    <property type="entry name" value="RNA_pol_Rpb2_3"/>
    <property type="match status" value="1"/>
</dbReference>
<dbReference type="GO" id="GO:0032549">
    <property type="term" value="F:ribonucleoside binding"/>
    <property type="evidence" value="ECO:0007669"/>
    <property type="project" value="InterPro"/>
</dbReference>
<evidence type="ECO:0000259" key="17">
    <source>
        <dbReference type="Pfam" id="PF04565"/>
    </source>
</evidence>
<dbReference type="InterPro" id="IPR037034">
    <property type="entry name" value="RNA_pol_Rpb2_2_sf"/>
</dbReference>
<keyword evidence="7 18" id="KW-0934">Plastid</keyword>
<organism evidence="18">
    <name type="scientific">Pandorina morum</name>
    <name type="common">Freshwater green alga</name>
    <name type="synonym">Volvox morum</name>
    <dbReference type="NCBI Taxonomy" id="33099"/>
    <lineage>
        <taxon>Eukaryota</taxon>
        <taxon>Viridiplantae</taxon>
        <taxon>Chlorophyta</taxon>
        <taxon>core chlorophytes</taxon>
        <taxon>Chlorophyceae</taxon>
        <taxon>CS clade</taxon>
        <taxon>Chlamydomonadales</taxon>
        <taxon>Volvocaceae</taxon>
        <taxon>Pandorina</taxon>
    </lineage>
</organism>
<dbReference type="EC" id="2.7.7.6" evidence="4"/>
<evidence type="ECO:0000313" key="18">
    <source>
        <dbReference type="EMBL" id="QIA46777.1"/>
    </source>
</evidence>
<feature type="compositionally biased region" description="Basic and acidic residues" evidence="15">
    <location>
        <begin position="487"/>
        <end position="502"/>
    </location>
</feature>